<dbReference type="AlphaFoldDB" id="I1IKC1"/>
<dbReference type="Gene3D" id="2.170.15.10">
    <property type="entry name" value="Proaerolysin, chain A, domain 3"/>
    <property type="match status" value="1"/>
</dbReference>
<dbReference type="RefSeq" id="XP_003577350.1">
    <property type="nucleotide sequence ID" value="XM_003577302.4"/>
</dbReference>
<proteinExistence type="inferred from homology"/>
<dbReference type="Pfam" id="PF07468">
    <property type="entry name" value="Agglutinin"/>
    <property type="match status" value="2"/>
</dbReference>
<sequence length="487" mass="54903">MFPLTDSPKCVAFRSKRTGNYLRSVAFRSQEGKFFADQSSAGDGDNDVLASPYARFYLEPSKEHEGLIHVRCCYNNKYWVAKHDGDGSGCGHWIIGIVNEPDDDLSKPSCTLFQPVPLTDKDSNLSIRFLPPQHQTPSSESDMEKETPQEACYLLLGTGADQEKPVHEFTVLDLSQQLVLPKYVAFKGDNDKYLSARVIQRYNYLEFAATDIADPTVLNIIHPNYADGNIRVKSNHFDRFWRRSPNWIWADSPDTHSRNRDTLFRVVQLSGYIGLQNLGNYNFCKRLTADRKKNCLNAAVSSITEEAKIRVEEAVLSREIYNVEFNLSEAKIYGEKALSIPNVHSVNRTSEPNKKTLTLKYEETESKTWSSTVSMKIGVMAKFRAGIPIIANGKIEVSTEFSAEYEWGASIVKTTTQEVNYEAVVPPMTKVTLRAAVTQGSVDVPFSYTQRDVLVTGEVVTTRMDDGMFSGINNYNFNYETTEESIV</sequence>
<keyword evidence="6" id="KW-1185">Reference proteome</keyword>
<reference evidence="5" key="3">
    <citation type="submission" date="2018-08" db="UniProtKB">
        <authorList>
            <consortium name="EnsemblPlants"/>
        </authorList>
    </citation>
    <scope>IDENTIFICATION</scope>
    <source>
        <strain evidence="5">cv. Bd21</strain>
    </source>
</reference>
<dbReference type="HOGENOM" id="CLU_047077_0_0_1"/>
<dbReference type="Pfam" id="PF01117">
    <property type="entry name" value="Aerolysin"/>
    <property type="match status" value="1"/>
</dbReference>
<dbReference type="InterPro" id="IPR055267">
    <property type="entry name" value="Aerolysin-like_C"/>
</dbReference>
<evidence type="ECO:0000313" key="5">
    <source>
        <dbReference type="EnsemblPlants" id="KQJ87795"/>
    </source>
</evidence>
<dbReference type="EMBL" id="CM000883">
    <property type="protein sequence ID" value="KQJ87795.1"/>
    <property type="molecule type" value="Genomic_DNA"/>
</dbReference>
<dbReference type="Proteomes" id="UP000008810">
    <property type="component" value="Chromosome 4"/>
</dbReference>
<dbReference type="OMA" id="FGNNNFC"/>
<accession>I1IKC1</accession>
<comment type="similarity">
    <text evidence="1">Belongs to the aerolysin family.</text>
</comment>
<evidence type="ECO:0000256" key="1">
    <source>
        <dbReference type="ARBA" id="ARBA00009831"/>
    </source>
</evidence>
<dbReference type="OrthoDB" id="687775at2759"/>
<evidence type="ECO:0000313" key="6">
    <source>
        <dbReference type="Proteomes" id="UP000008810"/>
    </source>
</evidence>
<dbReference type="InterPro" id="IPR036242">
    <property type="entry name" value="Agglutinin_dom_sf"/>
</dbReference>
<protein>
    <recommendedName>
        <fullName evidence="3">Agglutinin domain-containing protein</fullName>
    </recommendedName>
</protein>
<reference evidence="4" key="2">
    <citation type="submission" date="2017-06" db="EMBL/GenBank/DDBJ databases">
        <title>WGS assembly of Brachypodium distachyon.</title>
        <authorList>
            <consortium name="The International Brachypodium Initiative"/>
            <person name="Lucas S."/>
            <person name="Harmon-Smith M."/>
            <person name="Lail K."/>
            <person name="Tice H."/>
            <person name="Grimwood J."/>
            <person name="Bruce D."/>
            <person name="Barry K."/>
            <person name="Shu S."/>
            <person name="Lindquist E."/>
            <person name="Wang M."/>
            <person name="Pitluck S."/>
            <person name="Vogel J.P."/>
            <person name="Garvin D.F."/>
            <person name="Mockler T.C."/>
            <person name="Schmutz J."/>
            <person name="Rokhsar D."/>
            <person name="Bevan M.W."/>
        </authorList>
    </citation>
    <scope>NUCLEOTIDE SEQUENCE</scope>
    <source>
        <strain evidence="4">Bd21</strain>
    </source>
</reference>
<dbReference type="InterPro" id="IPR008998">
    <property type="entry name" value="Agglutinin"/>
</dbReference>
<dbReference type="KEGG" id="bdi:100832808"/>
<dbReference type="PANTHER" id="PTHR39244:SF5">
    <property type="entry name" value="NATTERIN-3-LIKE"/>
    <property type="match status" value="1"/>
</dbReference>
<evidence type="ECO:0000256" key="2">
    <source>
        <dbReference type="ARBA" id="ARBA00023157"/>
    </source>
</evidence>
<dbReference type="CDD" id="cd20216">
    <property type="entry name" value="PFM_HFR-2-like"/>
    <property type="match status" value="1"/>
</dbReference>
<dbReference type="EnsemblPlants" id="KQJ87795">
    <property type="protein sequence ID" value="KQJ87795"/>
    <property type="gene ID" value="BRADI_4g13580v3"/>
</dbReference>
<reference evidence="4 5" key="1">
    <citation type="journal article" date="2010" name="Nature">
        <title>Genome sequencing and analysis of the model grass Brachypodium distachyon.</title>
        <authorList>
            <consortium name="International Brachypodium Initiative"/>
        </authorList>
    </citation>
    <scope>NUCLEOTIDE SEQUENCE [LARGE SCALE GENOMIC DNA]</scope>
    <source>
        <strain evidence="4 5">Bd21</strain>
    </source>
</reference>
<dbReference type="Gramene" id="KQJ87795">
    <property type="protein sequence ID" value="KQJ87795"/>
    <property type="gene ID" value="BRADI_4g13580v3"/>
</dbReference>
<dbReference type="GeneID" id="100832808"/>
<gene>
    <name evidence="5" type="primary">LOC100832808</name>
    <name evidence="4" type="ORF">BRADI_4g13580v3</name>
</gene>
<keyword evidence="2" id="KW-1015">Disulfide bond</keyword>
<feature type="domain" description="Agglutinin" evidence="3">
    <location>
        <begin position="178"/>
        <end position="313"/>
    </location>
</feature>
<dbReference type="Gene3D" id="2.80.10.50">
    <property type="match status" value="2"/>
</dbReference>
<dbReference type="PANTHER" id="PTHR39244">
    <property type="entry name" value="NATTERIN-4"/>
    <property type="match status" value="1"/>
</dbReference>
<dbReference type="eggNOG" id="ENOG502QU8X">
    <property type="taxonomic scope" value="Eukaryota"/>
</dbReference>
<dbReference type="InterPro" id="IPR053237">
    <property type="entry name" value="Natterin_C"/>
</dbReference>
<name>I1IKC1_BRADI</name>
<dbReference type="SUPFAM" id="SSF56973">
    <property type="entry name" value="Aerolisin/ETX pore-forming domain"/>
    <property type="match status" value="1"/>
</dbReference>
<evidence type="ECO:0000259" key="3">
    <source>
        <dbReference type="SMART" id="SM00791"/>
    </source>
</evidence>
<dbReference type="SUPFAM" id="SSF50382">
    <property type="entry name" value="Agglutinin"/>
    <property type="match status" value="2"/>
</dbReference>
<dbReference type="SMART" id="SM00791">
    <property type="entry name" value="Agglutinin"/>
    <property type="match status" value="1"/>
</dbReference>
<evidence type="ECO:0000313" key="4">
    <source>
        <dbReference type="EMBL" id="KQJ87795.1"/>
    </source>
</evidence>
<organism evidence="5">
    <name type="scientific">Brachypodium distachyon</name>
    <name type="common">Purple false brome</name>
    <name type="synonym">Trachynia distachya</name>
    <dbReference type="NCBI Taxonomy" id="15368"/>
    <lineage>
        <taxon>Eukaryota</taxon>
        <taxon>Viridiplantae</taxon>
        <taxon>Streptophyta</taxon>
        <taxon>Embryophyta</taxon>
        <taxon>Tracheophyta</taxon>
        <taxon>Spermatophyta</taxon>
        <taxon>Magnoliopsida</taxon>
        <taxon>Liliopsida</taxon>
        <taxon>Poales</taxon>
        <taxon>Poaceae</taxon>
        <taxon>BOP clade</taxon>
        <taxon>Pooideae</taxon>
        <taxon>Stipodae</taxon>
        <taxon>Brachypodieae</taxon>
        <taxon>Brachypodium</taxon>
    </lineage>
</organism>